<dbReference type="Proteomes" id="UP000309676">
    <property type="component" value="Unassembled WGS sequence"/>
</dbReference>
<organism evidence="3 4">
    <name type="scientific">Paenibacillus antri</name>
    <dbReference type="NCBI Taxonomy" id="2582848"/>
    <lineage>
        <taxon>Bacteria</taxon>
        <taxon>Bacillati</taxon>
        <taxon>Bacillota</taxon>
        <taxon>Bacilli</taxon>
        <taxon>Bacillales</taxon>
        <taxon>Paenibacillaceae</taxon>
        <taxon>Paenibacillus</taxon>
    </lineage>
</organism>
<gene>
    <name evidence="3" type="ORF">FE782_04065</name>
</gene>
<comment type="caution">
    <text evidence="3">The sequence shown here is derived from an EMBL/GenBank/DDBJ whole genome shotgun (WGS) entry which is preliminary data.</text>
</comment>
<feature type="signal peptide" evidence="1">
    <location>
        <begin position="1"/>
        <end position="28"/>
    </location>
</feature>
<keyword evidence="1" id="KW-0732">Signal</keyword>
<sequence>MKMSMWKKTMISCLAFSLVAGGATSAFAAKPEWAGKGKDKDDVKFEWDDDKFEYKDEARGIHVEVNGKKIELKFDDVRQESAWALQYIAELVKRGVFTGYEDGSFRPNQKVTRIEAITAAVRQMGLRAQAESAAEMATELNFKDADKIEKKYPWAVGYVAVAVENDLFLETESEVQPEKPADRLWSTILLVKALGLEGEAKAKMNAELSFKDKKEIPAGAVGYVAVALEKGLITGYENNTFRPNQPVTRAELAAILDRTGDQIPEDDSGFGQVTGTFAGYANGKATLTVNGKSVSYTLASDVTVLRNNALVGIGAVLPGDRVSAVVSNGAIIFLNVTQAAAVTDGQKMGAITKIDSNKLTIAKDGVATEYTVKSDATIIRNNASATLGALKVGDQVTVIVSGGVIVHVNVTTAVTVTDGQKTGTVTAIGTNKLTLTKDGVATEYTVKSDAVIVRNNATVALSALKAGDQVTAVVAGGVIVHVSVTQPVAENGQVTGVVSAVYADKIDLWNGSAAVTYAVETNATIVRNGVTVALNVVQPGDEVSVLLVNGKVLHLNVTDPVSDNNVGVYTVEGKYQSHRTSNGKVTQITISTVQSSGVVTRIYNVSPDAVVNGNALTLEKGVSDVELLVTNQVVNVITIK</sequence>
<proteinExistence type="predicted"/>
<dbReference type="Pfam" id="PF00395">
    <property type="entry name" value="SLH"/>
    <property type="match status" value="2"/>
</dbReference>
<feature type="chain" id="PRO_5024448549" evidence="1">
    <location>
        <begin position="29"/>
        <end position="640"/>
    </location>
</feature>
<feature type="domain" description="SLH" evidence="2">
    <location>
        <begin position="207"/>
        <end position="270"/>
    </location>
</feature>
<name>A0A5R9GJ09_9BACL</name>
<dbReference type="InterPro" id="IPR051465">
    <property type="entry name" value="Cell_Envelope_Struct_Comp"/>
</dbReference>
<feature type="domain" description="SLH" evidence="2">
    <location>
        <begin position="71"/>
        <end position="134"/>
    </location>
</feature>
<dbReference type="OrthoDB" id="5845122at2"/>
<evidence type="ECO:0000313" key="4">
    <source>
        <dbReference type="Proteomes" id="UP000309676"/>
    </source>
</evidence>
<dbReference type="AlphaFoldDB" id="A0A5R9GJ09"/>
<reference evidence="3 4" key="1">
    <citation type="submission" date="2019-05" db="EMBL/GenBank/DDBJ databases">
        <authorList>
            <person name="Narsing Rao M.P."/>
            <person name="Li W.J."/>
        </authorList>
    </citation>
    <scope>NUCLEOTIDE SEQUENCE [LARGE SCALE GENOMIC DNA]</scope>
    <source>
        <strain evidence="3 4">SYSU_K30003</strain>
    </source>
</reference>
<dbReference type="PROSITE" id="PS51272">
    <property type="entry name" value="SLH"/>
    <property type="match status" value="2"/>
</dbReference>
<evidence type="ECO:0000259" key="2">
    <source>
        <dbReference type="PROSITE" id="PS51272"/>
    </source>
</evidence>
<dbReference type="PANTHER" id="PTHR43308:SF5">
    <property type="entry name" value="S-LAYER PROTEIN _ PEPTIDOGLYCAN ENDO-BETA-N-ACETYLGLUCOSAMINIDASE"/>
    <property type="match status" value="1"/>
</dbReference>
<protein>
    <submittedName>
        <fullName evidence="3">S-layer homology domain-containing protein</fullName>
    </submittedName>
</protein>
<dbReference type="PANTHER" id="PTHR43308">
    <property type="entry name" value="OUTER MEMBRANE PROTEIN ALPHA-RELATED"/>
    <property type="match status" value="1"/>
</dbReference>
<dbReference type="EMBL" id="VCIW01000002">
    <property type="protein sequence ID" value="TLS53454.1"/>
    <property type="molecule type" value="Genomic_DNA"/>
</dbReference>
<accession>A0A5R9GJ09</accession>
<evidence type="ECO:0000313" key="3">
    <source>
        <dbReference type="EMBL" id="TLS53454.1"/>
    </source>
</evidence>
<dbReference type="InterPro" id="IPR001119">
    <property type="entry name" value="SLH_dom"/>
</dbReference>
<evidence type="ECO:0000256" key="1">
    <source>
        <dbReference type="SAM" id="SignalP"/>
    </source>
</evidence>
<keyword evidence="4" id="KW-1185">Reference proteome</keyword>